<feature type="compositionally biased region" description="Basic and acidic residues" evidence="3">
    <location>
        <begin position="92"/>
        <end position="106"/>
    </location>
</feature>
<dbReference type="PANTHER" id="PTHR23424">
    <property type="entry name" value="SERUM AMYLOID A"/>
    <property type="match status" value="1"/>
</dbReference>
<proteinExistence type="inferred from homology"/>
<protein>
    <recommendedName>
        <fullName evidence="2">Serum amyloid A protein</fullName>
    </recommendedName>
</protein>
<dbReference type="Proteomes" id="UP000050525">
    <property type="component" value="Unassembled WGS sequence"/>
</dbReference>
<evidence type="ECO:0000313" key="5">
    <source>
        <dbReference type="EMBL" id="KYO22115.1"/>
    </source>
</evidence>
<dbReference type="InterPro" id="IPR000096">
    <property type="entry name" value="Serum_amyloid_A"/>
</dbReference>
<dbReference type="GO" id="GO:0006953">
    <property type="term" value="P:acute-phase response"/>
    <property type="evidence" value="ECO:0007669"/>
    <property type="project" value="UniProtKB-UniRule"/>
</dbReference>
<dbReference type="GeneID" id="102560075"/>
<dbReference type="GO" id="GO:0034364">
    <property type="term" value="C:high-density lipoprotein particle"/>
    <property type="evidence" value="ECO:0007669"/>
    <property type="project" value="UniProtKB-UniRule"/>
</dbReference>
<keyword evidence="4" id="KW-0732">Signal</keyword>
<evidence type="ECO:0000256" key="1">
    <source>
        <dbReference type="ARBA" id="ARBA00007745"/>
    </source>
</evidence>
<evidence type="ECO:0000313" key="6">
    <source>
        <dbReference type="Proteomes" id="UP000050525"/>
    </source>
</evidence>
<comment type="function">
    <text evidence="2">Major acute phase reactant. Apolipoprotein of the HDL complex.</text>
</comment>
<organism evidence="5 6">
    <name type="scientific">Alligator mississippiensis</name>
    <name type="common">American alligator</name>
    <dbReference type="NCBI Taxonomy" id="8496"/>
    <lineage>
        <taxon>Eukaryota</taxon>
        <taxon>Metazoa</taxon>
        <taxon>Chordata</taxon>
        <taxon>Craniata</taxon>
        <taxon>Vertebrata</taxon>
        <taxon>Euteleostomi</taxon>
        <taxon>Archelosauria</taxon>
        <taxon>Archosauria</taxon>
        <taxon>Crocodylia</taxon>
        <taxon>Alligatoridae</taxon>
        <taxon>Alligatorinae</taxon>
        <taxon>Alligator</taxon>
    </lineage>
</organism>
<evidence type="ECO:0000256" key="3">
    <source>
        <dbReference type="SAM" id="MobiDB-lite"/>
    </source>
</evidence>
<evidence type="ECO:0000256" key="4">
    <source>
        <dbReference type="SAM" id="SignalP"/>
    </source>
</evidence>
<comment type="caution">
    <text evidence="5">The sequence shown here is derived from an EMBL/GenBank/DDBJ whole genome shotgun (WGS) entry which is preliminary data.</text>
</comment>
<dbReference type="AlphaFoldDB" id="A0A151MC72"/>
<feature type="signal peptide" evidence="4">
    <location>
        <begin position="1"/>
        <end position="18"/>
    </location>
</feature>
<dbReference type="SMART" id="SM00197">
    <property type="entry name" value="SAA"/>
    <property type="match status" value="1"/>
</dbReference>
<dbReference type="EMBL" id="AKHW03006283">
    <property type="protein sequence ID" value="KYO22115.1"/>
    <property type="molecule type" value="Genomic_DNA"/>
</dbReference>
<keyword evidence="2" id="KW-0011">Acute phase</keyword>
<dbReference type="PIRSF" id="PIRSF002472">
    <property type="entry name" value="Serum_amyloid_A"/>
    <property type="match status" value="1"/>
</dbReference>
<dbReference type="Pfam" id="PF00277">
    <property type="entry name" value="SAA"/>
    <property type="match status" value="1"/>
</dbReference>
<dbReference type="FunFam" id="1.10.132.110:FF:000001">
    <property type="entry name" value="Serum amyloid A protein"/>
    <property type="match status" value="1"/>
</dbReference>
<dbReference type="InterPro" id="IPR052464">
    <property type="entry name" value="Synovial_Prolif_Regulator"/>
</dbReference>
<reference evidence="5 6" key="1">
    <citation type="journal article" date="2012" name="Genome Biol.">
        <title>Sequencing three crocodilian genomes to illuminate the evolution of archosaurs and amniotes.</title>
        <authorList>
            <person name="St John J.A."/>
            <person name="Braun E.L."/>
            <person name="Isberg S.R."/>
            <person name="Miles L.G."/>
            <person name="Chong A.Y."/>
            <person name="Gongora J."/>
            <person name="Dalzell P."/>
            <person name="Moran C."/>
            <person name="Bed'hom B."/>
            <person name="Abzhanov A."/>
            <person name="Burgess S.C."/>
            <person name="Cooksey A.M."/>
            <person name="Castoe T.A."/>
            <person name="Crawford N.G."/>
            <person name="Densmore L.D."/>
            <person name="Drew J.C."/>
            <person name="Edwards S.V."/>
            <person name="Faircloth B.C."/>
            <person name="Fujita M.K."/>
            <person name="Greenwold M.J."/>
            <person name="Hoffmann F.G."/>
            <person name="Howard J.M."/>
            <person name="Iguchi T."/>
            <person name="Janes D.E."/>
            <person name="Khan S.Y."/>
            <person name="Kohno S."/>
            <person name="de Koning A.J."/>
            <person name="Lance S.L."/>
            <person name="McCarthy F.M."/>
            <person name="McCormack J.E."/>
            <person name="Merchant M.E."/>
            <person name="Peterson D.G."/>
            <person name="Pollock D.D."/>
            <person name="Pourmand N."/>
            <person name="Raney B.J."/>
            <person name="Roessler K.A."/>
            <person name="Sanford J.R."/>
            <person name="Sawyer R.H."/>
            <person name="Schmidt C.J."/>
            <person name="Triplett E.W."/>
            <person name="Tuberville T.D."/>
            <person name="Venegas-Anaya M."/>
            <person name="Howard J.T."/>
            <person name="Jarvis E.D."/>
            <person name="Guillette L.J.Jr."/>
            <person name="Glenn T.C."/>
            <person name="Green R.E."/>
            <person name="Ray D.A."/>
        </authorList>
    </citation>
    <scope>NUCLEOTIDE SEQUENCE [LARGE SCALE GENOMIC DNA]</scope>
    <source>
        <strain evidence="5">KSC_2009_1</strain>
    </source>
</reference>
<dbReference type="OrthoDB" id="6112826at2759"/>
<sequence length="126" mass="14566">MKFFTCIFLLSLVLCVTSDNWARRAGKFMKDAFGGAKDMARAYTDMREANWKHSDKYFHARVNRDAAQRGPGGAWAAKVISDARDFYKRMRGRDEADRHADQEANRWGRGGGDPNRYRPKNLPEKY</sequence>
<dbReference type="Gene3D" id="1.10.132.110">
    <property type="entry name" value="Serum amyloid A protein"/>
    <property type="match status" value="1"/>
</dbReference>
<feature type="chain" id="PRO_5007584952" description="Serum amyloid A protein" evidence="4">
    <location>
        <begin position="19"/>
        <end position="126"/>
    </location>
</feature>
<dbReference type="PANTHER" id="PTHR23424:SF29">
    <property type="entry name" value="SERUM AMYLOID A PROTEIN"/>
    <property type="match status" value="1"/>
</dbReference>
<accession>A0A151MC72</accession>
<dbReference type="PRINTS" id="PR00306">
    <property type="entry name" value="SERUMAMYLOID"/>
</dbReference>
<keyword evidence="2" id="KW-0345">HDL</keyword>
<gene>
    <name evidence="5" type="primary">HPS5L</name>
    <name evidence="5" type="ORF">Y1Q_0000718</name>
</gene>
<comment type="similarity">
    <text evidence="1 2">Belongs to the SAA family.</text>
</comment>
<evidence type="ECO:0000256" key="2">
    <source>
        <dbReference type="RuleBase" id="RU000539"/>
    </source>
</evidence>
<feature type="region of interest" description="Disordered" evidence="3">
    <location>
        <begin position="92"/>
        <end position="126"/>
    </location>
</feature>
<dbReference type="STRING" id="8496.A0A151MC72"/>
<keyword evidence="6" id="KW-1185">Reference proteome</keyword>
<name>A0A151MC72_ALLMI</name>